<evidence type="ECO:0000313" key="2">
    <source>
        <dbReference type="EMBL" id="SEE65504.1"/>
    </source>
</evidence>
<feature type="transmembrane region" description="Helical" evidence="1">
    <location>
        <begin position="169"/>
        <end position="190"/>
    </location>
</feature>
<dbReference type="PANTHER" id="PTHR35337:SF1">
    <property type="entry name" value="SLR1478 PROTEIN"/>
    <property type="match status" value="1"/>
</dbReference>
<dbReference type="Pfam" id="PF01944">
    <property type="entry name" value="SpoIIM"/>
    <property type="match status" value="1"/>
</dbReference>
<reference evidence="2 3" key="1">
    <citation type="submission" date="2016-10" db="EMBL/GenBank/DDBJ databases">
        <authorList>
            <person name="de Groot N.N."/>
        </authorList>
    </citation>
    <scope>NUCLEOTIDE SEQUENCE [LARGE SCALE GENOMIC DNA]</scope>
    <source>
        <strain evidence="2 3">DSM 22274</strain>
    </source>
</reference>
<feature type="transmembrane region" description="Helical" evidence="1">
    <location>
        <begin position="288"/>
        <end position="305"/>
    </location>
</feature>
<dbReference type="Proteomes" id="UP000182725">
    <property type="component" value="Unassembled WGS sequence"/>
</dbReference>
<evidence type="ECO:0000313" key="3">
    <source>
        <dbReference type="Proteomes" id="UP000182725"/>
    </source>
</evidence>
<dbReference type="InterPro" id="IPR002798">
    <property type="entry name" value="SpoIIM-like"/>
</dbReference>
<dbReference type="PANTHER" id="PTHR35337">
    <property type="entry name" value="SLR1478 PROTEIN"/>
    <property type="match status" value="1"/>
</dbReference>
<dbReference type="AlphaFoldDB" id="A0A1H5KLK5"/>
<organism evidence="2 3">
    <name type="scientific">Arthrobacter alpinus</name>
    <dbReference type="NCBI Taxonomy" id="656366"/>
    <lineage>
        <taxon>Bacteria</taxon>
        <taxon>Bacillati</taxon>
        <taxon>Actinomycetota</taxon>
        <taxon>Actinomycetes</taxon>
        <taxon>Micrococcales</taxon>
        <taxon>Micrococcaceae</taxon>
        <taxon>Arthrobacter</taxon>
    </lineage>
</organism>
<name>A0A1H5KLK5_9MICC</name>
<proteinExistence type="predicted"/>
<keyword evidence="1" id="KW-0812">Transmembrane</keyword>
<dbReference type="EMBL" id="FNTV01000001">
    <property type="protein sequence ID" value="SEE65504.1"/>
    <property type="molecule type" value="Genomic_DNA"/>
</dbReference>
<keyword evidence="1" id="KW-0472">Membrane</keyword>
<accession>A0A1H5KLK5</accession>
<sequence length="334" mass="35776">MLGQMDMDAFTTVHSPQWARLDALARKRRLTGDEADELLELYQSVSAQLSLIRSVAAESSISTSLSATLANARTRFTGAKSNFFVDTARFFAISLPAAFYRLRWLTVIIGAVFVLVGSLFAVWTAGNPAVMAAMGSNAELQQLVDHDFVNYYSENPAASFAGAVWTNNAWIAAQCVAFGVTGVFIPYSIFMNAQNVGMTAGVMFAFERGDVFFSYILPHGLMELTAIFIAAAAGLRIFWSWVSPGPQTRLDSLAREGRSLITVAAGLVIVLFVSGLVEGFVTPSPLPVWAKITIGALVLAAYWAYTLILGGRAVRAGETGDLSADDAGASVRSA</sequence>
<feature type="transmembrane region" description="Helical" evidence="1">
    <location>
        <begin position="211"/>
        <end position="239"/>
    </location>
</feature>
<keyword evidence="1" id="KW-1133">Transmembrane helix</keyword>
<gene>
    <name evidence="2" type="ORF">SAMN04489740_2066</name>
</gene>
<feature type="transmembrane region" description="Helical" evidence="1">
    <location>
        <begin position="104"/>
        <end position="126"/>
    </location>
</feature>
<evidence type="ECO:0000256" key="1">
    <source>
        <dbReference type="SAM" id="Phobius"/>
    </source>
</evidence>
<protein>
    <submittedName>
        <fullName evidence="2">Uncharacterized membrane protein SpoIIM, required for sporulation</fullName>
    </submittedName>
</protein>
<feature type="transmembrane region" description="Helical" evidence="1">
    <location>
        <begin position="259"/>
        <end position="281"/>
    </location>
</feature>